<proteinExistence type="predicted"/>
<protein>
    <recommendedName>
        <fullName evidence="2">Metallo-beta-lactamase domain-containing protein</fullName>
    </recommendedName>
</protein>
<dbReference type="InterPro" id="IPR036866">
    <property type="entry name" value="RibonucZ/Hydroxyglut_hydro"/>
</dbReference>
<reference evidence="3 4" key="1">
    <citation type="submission" date="2018-05" db="EMBL/GenBank/DDBJ databases">
        <title>Chitinophaga sp. K3CV102501T nov., isolated from isolated from a monsoon evergreen broad-leaved forest soil.</title>
        <authorList>
            <person name="Lv Y."/>
        </authorList>
    </citation>
    <scope>NUCLEOTIDE SEQUENCE [LARGE SCALE GENOMIC DNA]</scope>
    <source>
        <strain evidence="3 4">GDMCC 1.1325</strain>
    </source>
</reference>
<comment type="caution">
    <text evidence="3">The sequence shown here is derived from an EMBL/GenBank/DDBJ whole genome shotgun (WGS) entry which is preliminary data.</text>
</comment>
<dbReference type="InterPro" id="IPR050114">
    <property type="entry name" value="UPF0173_UPF0282_UlaG_hydrolase"/>
</dbReference>
<dbReference type="Gene3D" id="3.60.15.10">
    <property type="entry name" value="Ribonuclease Z/Hydroxyacylglutathione hydrolase-like"/>
    <property type="match status" value="1"/>
</dbReference>
<evidence type="ECO:0000259" key="2">
    <source>
        <dbReference type="Pfam" id="PF12706"/>
    </source>
</evidence>
<gene>
    <name evidence="3" type="ORF">DF182_31935</name>
</gene>
<organism evidence="3 4">
    <name type="scientific">Chitinophaga flava</name>
    <dbReference type="NCBI Taxonomy" id="2259036"/>
    <lineage>
        <taxon>Bacteria</taxon>
        <taxon>Pseudomonadati</taxon>
        <taxon>Bacteroidota</taxon>
        <taxon>Chitinophagia</taxon>
        <taxon>Chitinophagales</taxon>
        <taxon>Chitinophagaceae</taxon>
        <taxon>Chitinophaga</taxon>
    </lineage>
</organism>
<dbReference type="Proteomes" id="UP000253410">
    <property type="component" value="Unassembled WGS sequence"/>
</dbReference>
<evidence type="ECO:0000256" key="1">
    <source>
        <dbReference type="ARBA" id="ARBA00022801"/>
    </source>
</evidence>
<dbReference type="OrthoDB" id="9805728at2"/>
<dbReference type="SUPFAM" id="SSF56281">
    <property type="entry name" value="Metallo-hydrolase/oxidoreductase"/>
    <property type="match status" value="1"/>
</dbReference>
<dbReference type="GO" id="GO:0016787">
    <property type="term" value="F:hydrolase activity"/>
    <property type="evidence" value="ECO:0007669"/>
    <property type="project" value="UniProtKB-KW"/>
</dbReference>
<dbReference type="InterPro" id="IPR001279">
    <property type="entry name" value="Metallo-B-lactamas"/>
</dbReference>
<evidence type="ECO:0000313" key="3">
    <source>
        <dbReference type="EMBL" id="RBL88133.1"/>
    </source>
</evidence>
<evidence type="ECO:0000313" key="4">
    <source>
        <dbReference type="Proteomes" id="UP000253410"/>
    </source>
</evidence>
<dbReference type="PANTHER" id="PTHR43546">
    <property type="entry name" value="UPF0173 METAL-DEPENDENT HYDROLASE MJ1163-RELATED"/>
    <property type="match status" value="1"/>
</dbReference>
<feature type="domain" description="Metallo-beta-lactamase" evidence="2">
    <location>
        <begin position="20"/>
        <end position="215"/>
    </location>
</feature>
<keyword evidence="4" id="KW-1185">Reference proteome</keyword>
<name>A0A365XP59_9BACT</name>
<sequence length="253" mass="28119">MILQLLRNATQWLTINNKQILIDPMLAPRGAYPAVAGTGNEIRNPTVDLPIDAEALDTLLSQVDAVLLTHLHRDHWDLVAQERLPKDMLILCQPADADKLKETGFTNITVIEESLNWEGISISRTGGQHGTGEIGIRMGIVSGYVLEHGGHRLYIAGDTIWCDEVKLALDRYQPHVIVVNGGAARFETGDPIVMDIKDILEVCRYAPDARVYVVHLEAVNHSREDRNEVRAALRNAGLEGQCFVPDNGEFFLR</sequence>
<keyword evidence="1" id="KW-0378">Hydrolase</keyword>
<accession>A0A365XP59</accession>
<dbReference type="PANTHER" id="PTHR43546:SF9">
    <property type="entry name" value="L-ASCORBATE-6-PHOSPHATE LACTONASE ULAG-RELATED"/>
    <property type="match status" value="1"/>
</dbReference>
<dbReference type="RefSeq" id="WP_113619960.1">
    <property type="nucleotide sequence ID" value="NZ_QFFJ01000003.1"/>
</dbReference>
<dbReference type="AlphaFoldDB" id="A0A365XP59"/>
<dbReference type="Pfam" id="PF12706">
    <property type="entry name" value="Lactamase_B_2"/>
    <property type="match status" value="1"/>
</dbReference>
<dbReference type="EMBL" id="QFFJ01000003">
    <property type="protein sequence ID" value="RBL88133.1"/>
    <property type="molecule type" value="Genomic_DNA"/>
</dbReference>